<gene>
    <name evidence="2" type="ORF">A2U01_0023767</name>
</gene>
<sequence length="274" mass="31097">MKYPLDDGRVGMVRGDQALGRQCYESSLRINCNQTSVEQMHIAETDSREASMVETTDLDPREEFQDRKVSPIEELEPIQIGEAAHQIKSLGTHLGEEEKEKIIAILKKNVDLFAWKPSDMPGIDESIITHKLAISPNSKPVSQRKRKVGEERRTTIDEEVTKLKEADFIKEIKYPEWLANVVLVKKANGKWRMCVDFTDLNKACPKDPYSLPSIDRLIDGASGYKTLSFMDAYSGYNQIKMNTLDAPHTVFMSNTCNYHYKVMPFGLKNAGATY</sequence>
<feature type="non-terminal residue" evidence="2">
    <location>
        <position position="274"/>
    </location>
</feature>
<evidence type="ECO:0000313" key="3">
    <source>
        <dbReference type="Proteomes" id="UP000265520"/>
    </source>
</evidence>
<dbReference type="EMBL" id="LXQA010050023">
    <property type="protein sequence ID" value="MCI02733.1"/>
    <property type="molecule type" value="Genomic_DNA"/>
</dbReference>
<dbReference type="PANTHER" id="PTHR24559:SF444">
    <property type="entry name" value="REVERSE TRANSCRIPTASE DOMAIN-CONTAINING PROTEIN"/>
    <property type="match status" value="1"/>
</dbReference>
<dbReference type="InterPro" id="IPR000477">
    <property type="entry name" value="RT_dom"/>
</dbReference>
<dbReference type="Pfam" id="PF00078">
    <property type="entry name" value="RVT_1"/>
    <property type="match status" value="1"/>
</dbReference>
<dbReference type="Gene3D" id="3.30.70.270">
    <property type="match status" value="1"/>
</dbReference>
<comment type="caution">
    <text evidence="2">The sequence shown here is derived from an EMBL/GenBank/DDBJ whole genome shotgun (WGS) entry which is preliminary data.</text>
</comment>
<dbReference type="Proteomes" id="UP000265520">
    <property type="component" value="Unassembled WGS sequence"/>
</dbReference>
<organism evidence="2 3">
    <name type="scientific">Trifolium medium</name>
    <dbReference type="NCBI Taxonomy" id="97028"/>
    <lineage>
        <taxon>Eukaryota</taxon>
        <taxon>Viridiplantae</taxon>
        <taxon>Streptophyta</taxon>
        <taxon>Embryophyta</taxon>
        <taxon>Tracheophyta</taxon>
        <taxon>Spermatophyta</taxon>
        <taxon>Magnoliopsida</taxon>
        <taxon>eudicotyledons</taxon>
        <taxon>Gunneridae</taxon>
        <taxon>Pentapetalae</taxon>
        <taxon>rosids</taxon>
        <taxon>fabids</taxon>
        <taxon>Fabales</taxon>
        <taxon>Fabaceae</taxon>
        <taxon>Papilionoideae</taxon>
        <taxon>50 kb inversion clade</taxon>
        <taxon>NPAAA clade</taxon>
        <taxon>Hologalegina</taxon>
        <taxon>IRL clade</taxon>
        <taxon>Trifolieae</taxon>
        <taxon>Trifolium</taxon>
    </lineage>
</organism>
<dbReference type="Gene3D" id="3.10.10.10">
    <property type="entry name" value="HIV Type 1 Reverse Transcriptase, subunit A, domain 1"/>
    <property type="match status" value="1"/>
</dbReference>
<keyword evidence="3" id="KW-1185">Reference proteome</keyword>
<dbReference type="PANTHER" id="PTHR24559">
    <property type="entry name" value="TRANSPOSON TY3-I GAG-POL POLYPROTEIN"/>
    <property type="match status" value="1"/>
</dbReference>
<reference evidence="2 3" key="1">
    <citation type="journal article" date="2018" name="Front. Plant Sci.">
        <title>Red Clover (Trifolium pratense) and Zigzag Clover (T. medium) - A Picture of Genomic Similarities and Differences.</title>
        <authorList>
            <person name="Dluhosova J."/>
            <person name="Istvanek J."/>
            <person name="Nedelnik J."/>
            <person name="Repkova J."/>
        </authorList>
    </citation>
    <scope>NUCLEOTIDE SEQUENCE [LARGE SCALE GENOMIC DNA]</scope>
    <source>
        <strain evidence="3">cv. 10/8</strain>
        <tissue evidence="2">Leaf</tissue>
    </source>
</reference>
<feature type="domain" description="Reverse transcriptase" evidence="1">
    <location>
        <begin position="184"/>
        <end position="273"/>
    </location>
</feature>
<dbReference type="InterPro" id="IPR043502">
    <property type="entry name" value="DNA/RNA_pol_sf"/>
</dbReference>
<dbReference type="CDD" id="cd01647">
    <property type="entry name" value="RT_LTR"/>
    <property type="match status" value="1"/>
</dbReference>
<evidence type="ECO:0000259" key="1">
    <source>
        <dbReference type="Pfam" id="PF00078"/>
    </source>
</evidence>
<dbReference type="AlphaFoldDB" id="A0A392NSD5"/>
<dbReference type="InterPro" id="IPR053134">
    <property type="entry name" value="RNA-dir_DNA_polymerase"/>
</dbReference>
<protein>
    <recommendedName>
        <fullName evidence="1">Reverse transcriptase domain-containing protein</fullName>
    </recommendedName>
</protein>
<accession>A0A392NSD5</accession>
<dbReference type="InterPro" id="IPR043128">
    <property type="entry name" value="Rev_trsase/Diguanyl_cyclase"/>
</dbReference>
<dbReference type="SUPFAM" id="SSF56672">
    <property type="entry name" value="DNA/RNA polymerases"/>
    <property type="match status" value="1"/>
</dbReference>
<evidence type="ECO:0000313" key="2">
    <source>
        <dbReference type="EMBL" id="MCI02733.1"/>
    </source>
</evidence>
<name>A0A392NSD5_9FABA</name>
<proteinExistence type="predicted"/>